<protein>
    <submittedName>
        <fullName evidence="2">Transcriptional regulator with XRE-family HTH domain</fullName>
    </submittedName>
</protein>
<comment type="caution">
    <text evidence="2">The sequence shown here is derived from an EMBL/GenBank/DDBJ whole genome shotgun (WGS) entry which is preliminary data.</text>
</comment>
<keyword evidence="3" id="KW-1185">Reference proteome</keyword>
<dbReference type="GO" id="GO:0003677">
    <property type="term" value="F:DNA binding"/>
    <property type="evidence" value="ECO:0007669"/>
    <property type="project" value="InterPro"/>
</dbReference>
<dbReference type="Proteomes" id="UP000571554">
    <property type="component" value="Unassembled WGS sequence"/>
</dbReference>
<proteinExistence type="predicted"/>
<organism evidence="2 3">
    <name type="scientific">Paraburkholderia bannensis</name>
    <dbReference type="NCBI Taxonomy" id="765414"/>
    <lineage>
        <taxon>Bacteria</taxon>
        <taxon>Pseudomonadati</taxon>
        <taxon>Pseudomonadota</taxon>
        <taxon>Betaproteobacteria</taxon>
        <taxon>Burkholderiales</taxon>
        <taxon>Burkholderiaceae</taxon>
        <taxon>Paraburkholderia</taxon>
    </lineage>
</organism>
<dbReference type="Gene3D" id="1.10.260.40">
    <property type="entry name" value="lambda repressor-like DNA-binding domains"/>
    <property type="match status" value="1"/>
</dbReference>
<dbReference type="InterPro" id="IPR001387">
    <property type="entry name" value="Cro/C1-type_HTH"/>
</dbReference>
<evidence type="ECO:0000313" key="2">
    <source>
        <dbReference type="EMBL" id="MBB6100536.1"/>
    </source>
</evidence>
<dbReference type="RefSeq" id="WP_184123768.1">
    <property type="nucleotide sequence ID" value="NZ_JACHBW010000001.1"/>
</dbReference>
<dbReference type="SUPFAM" id="SSF47413">
    <property type="entry name" value="lambda repressor-like DNA-binding domains"/>
    <property type="match status" value="1"/>
</dbReference>
<sequence>MSVDSTRHMSQRDWGRARKMFECGAPIANIATRFALSCSAVAHAARREGWVNAVEGGETGQIEPVGDDSRADENLLSGRSRTKPGVTDAQRDALAQQTLKRFVRDKNKPEELETLRYNLIVARVMSGMTAVEAAEKFGYANSTQISLIESGQRKIPDDYQFIRRASQVYAVSCDFLFGLSPHMEYDGRAAHQHALMRGTESILGGIAAQFATVMIEFTNQTQPVPEDFMRVCDASQEVETALAAARRHGLDEVRGSSALIANIERLSNAIGPLRQKVTRYCAIDSYFDELRAGRMPPIAYLTERYAPDAR</sequence>
<dbReference type="AlphaFoldDB" id="A0A7W9TTT4"/>
<feature type="region of interest" description="Disordered" evidence="1">
    <location>
        <begin position="57"/>
        <end position="90"/>
    </location>
</feature>
<gene>
    <name evidence="2" type="ORF">F4827_000340</name>
</gene>
<accession>A0A7W9TTT4</accession>
<dbReference type="EMBL" id="JACHBW010000001">
    <property type="protein sequence ID" value="MBB6100536.1"/>
    <property type="molecule type" value="Genomic_DNA"/>
</dbReference>
<dbReference type="InterPro" id="IPR010982">
    <property type="entry name" value="Lambda_DNA-bd_dom_sf"/>
</dbReference>
<reference evidence="2 3" key="1">
    <citation type="submission" date="2020-08" db="EMBL/GenBank/DDBJ databases">
        <title>Above-ground endophytic microbial communities from plants in different locations in the United States.</title>
        <authorList>
            <person name="Frank C."/>
        </authorList>
    </citation>
    <scope>NUCLEOTIDE SEQUENCE [LARGE SCALE GENOMIC DNA]</scope>
    <source>
        <strain evidence="2 3">WP4_2_2</strain>
    </source>
</reference>
<dbReference type="CDD" id="cd00093">
    <property type="entry name" value="HTH_XRE"/>
    <property type="match status" value="1"/>
</dbReference>
<evidence type="ECO:0000313" key="3">
    <source>
        <dbReference type="Proteomes" id="UP000571554"/>
    </source>
</evidence>
<evidence type="ECO:0000256" key="1">
    <source>
        <dbReference type="SAM" id="MobiDB-lite"/>
    </source>
</evidence>
<name>A0A7W9TTT4_9BURK</name>